<protein>
    <submittedName>
        <fullName evidence="2">Uncharacterized protein</fullName>
    </submittedName>
</protein>
<proteinExistence type="predicted"/>
<dbReference type="Proteomes" id="UP001054837">
    <property type="component" value="Unassembled WGS sequence"/>
</dbReference>
<name>A0AAV4RK87_9ARAC</name>
<gene>
    <name evidence="2" type="ORF">CDAR_555261</name>
</gene>
<organism evidence="2 3">
    <name type="scientific">Caerostris darwini</name>
    <dbReference type="NCBI Taxonomy" id="1538125"/>
    <lineage>
        <taxon>Eukaryota</taxon>
        <taxon>Metazoa</taxon>
        <taxon>Ecdysozoa</taxon>
        <taxon>Arthropoda</taxon>
        <taxon>Chelicerata</taxon>
        <taxon>Arachnida</taxon>
        <taxon>Araneae</taxon>
        <taxon>Araneomorphae</taxon>
        <taxon>Entelegynae</taxon>
        <taxon>Araneoidea</taxon>
        <taxon>Araneidae</taxon>
        <taxon>Caerostris</taxon>
    </lineage>
</organism>
<keyword evidence="3" id="KW-1185">Reference proteome</keyword>
<evidence type="ECO:0000313" key="3">
    <source>
        <dbReference type="Proteomes" id="UP001054837"/>
    </source>
</evidence>
<dbReference type="EMBL" id="BPLQ01006193">
    <property type="protein sequence ID" value="GIY20660.1"/>
    <property type="molecule type" value="Genomic_DNA"/>
</dbReference>
<evidence type="ECO:0000256" key="1">
    <source>
        <dbReference type="SAM" id="MobiDB-lite"/>
    </source>
</evidence>
<dbReference type="AlphaFoldDB" id="A0AAV4RK87"/>
<sequence>MSTKILFSEPLRLTTGCGQSNAPLVFPLHPHGGGRSERRGRTNNEKGGWMSRSSRDTSRHALTQRACASVLAKSFHASADEFFAHSGVLDERKSSAAGINRYNFSAMPPS</sequence>
<feature type="region of interest" description="Disordered" evidence="1">
    <location>
        <begin position="26"/>
        <end position="61"/>
    </location>
</feature>
<comment type="caution">
    <text evidence="2">The sequence shown here is derived from an EMBL/GenBank/DDBJ whole genome shotgun (WGS) entry which is preliminary data.</text>
</comment>
<accession>A0AAV4RK87</accession>
<evidence type="ECO:0000313" key="2">
    <source>
        <dbReference type="EMBL" id="GIY20660.1"/>
    </source>
</evidence>
<reference evidence="2 3" key="1">
    <citation type="submission" date="2021-06" db="EMBL/GenBank/DDBJ databases">
        <title>Caerostris darwini draft genome.</title>
        <authorList>
            <person name="Kono N."/>
            <person name="Arakawa K."/>
        </authorList>
    </citation>
    <scope>NUCLEOTIDE SEQUENCE [LARGE SCALE GENOMIC DNA]</scope>
</reference>
<feature type="compositionally biased region" description="Basic and acidic residues" evidence="1">
    <location>
        <begin position="34"/>
        <end position="44"/>
    </location>
</feature>